<accession>A0AAV1Z5Q8</accession>
<evidence type="ECO:0008006" key="4">
    <source>
        <dbReference type="Google" id="ProtNLM"/>
    </source>
</evidence>
<organism evidence="2 3">
    <name type="scientific">Larinioides sclopetarius</name>
    <dbReference type="NCBI Taxonomy" id="280406"/>
    <lineage>
        <taxon>Eukaryota</taxon>
        <taxon>Metazoa</taxon>
        <taxon>Ecdysozoa</taxon>
        <taxon>Arthropoda</taxon>
        <taxon>Chelicerata</taxon>
        <taxon>Arachnida</taxon>
        <taxon>Araneae</taxon>
        <taxon>Araneomorphae</taxon>
        <taxon>Entelegynae</taxon>
        <taxon>Araneoidea</taxon>
        <taxon>Araneidae</taxon>
        <taxon>Larinioides</taxon>
    </lineage>
</organism>
<reference evidence="2 3" key="1">
    <citation type="submission" date="2024-04" db="EMBL/GenBank/DDBJ databases">
        <authorList>
            <person name="Rising A."/>
            <person name="Reimegard J."/>
            <person name="Sonavane S."/>
            <person name="Akerstrom W."/>
            <person name="Nylinder S."/>
            <person name="Hedman E."/>
            <person name="Kallberg Y."/>
        </authorList>
    </citation>
    <scope>NUCLEOTIDE SEQUENCE [LARGE SCALE GENOMIC DNA]</scope>
</reference>
<dbReference type="AlphaFoldDB" id="A0AAV1Z5Q8"/>
<evidence type="ECO:0000313" key="2">
    <source>
        <dbReference type="EMBL" id="CAL1266757.1"/>
    </source>
</evidence>
<feature type="compositionally biased region" description="Low complexity" evidence="1">
    <location>
        <begin position="101"/>
        <end position="160"/>
    </location>
</feature>
<proteinExistence type="predicted"/>
<evidence type="ECO:0000313" key="3">
    <source>
        <dbReference type="Proteomes" id="UP001497382"/>
    </source>
</evidence>
<protein>
    <recommendedName>
        <fullName evidence="4">TIL domain-containing protein</fullName>
    </recommendedName>
</protein>
<comment type="caution">
    <text evidence="2">The sequence shown here is derived from an EMBL/GenBank/DDBJ whole genome shotgun (WGS) entry which is preliminary data.</text>
</comment>
<name>A0AAV1Z5Q8_9ARAC</name>
<gene>
    <name evidence="2" type="ORF">LARSCL_LOCUS3274</name>
</gene>
<feature type="region of interest" description="Disordered" evidence="1">
    <location>
        <begin position="101"/>
        <end position="167"/>
    </location>
</feature>
<sequence>MKNNLFLFTPDQILLKKMPFVRSIVSLGLSILFITELVAAQERRCPPNEEWSYPIDGCNTCLPLLWCRVRQEYGCNCRTGYTRGIVSEICIPRRFCPLAPTPTTSTTSSTPTMEPTSTTMEPRTESTSTTMEPTTESTSTTMEPRTESTSTTMEPRTESTNTTMEPT</sequence>
<keyword evidence="3" id="KW-1185">Reference proteome</keyword>
<evidence type="ECO:0000256" key="1">
    <source>
        <dbReference type="SAM" id="MobiDB-lite"/>
    </source>
</evidence>
<dbReference type="EMBL" id="CAXIEN010000024">
    <property type="protein sequence ID" value="CAL1266757.1"/>
    <property type="molecule type" value="Genomic_DNA"/>
</dbReference>
<dbReference type="Proteomes" id="UP001497382">
    <property type="component" value="Unassembled WGS sequence"/>
</dbReference>